<comment type="caution">
    <text evidence="1">The sequence shown here is derived from an EMBL/GenBank/DDBJ whole genome shotgun (WGS) entry which is preliminary data.</text>
</comment>
<organism evidence="1 2">
    <name type="scientific">Rhizophagus irregularis</name>
    <dbReference type="NCBI Taxonomy" id="588596"/>
    <lineage>
        <taxon>Eukaryota</taxon>
        <taxon>Fungi</taxon>
        <taxon>Fungi incertae sedis</taxon>
        <taxon>Mucoromycota</taxon>
        <taxon>Glomeromycotina</taxon>
        <taxon>Glomeromycetes</taxon>
        <taxon>Glomerales</taxon>
        <taxon>Glomeraceae</taxon>
        <taxon>Rhizophagus</taxon>
    </lineage>
</organism>
<evidence type="ECO:0000313" key="1">
    <source>
        <dbReference type="EMBL" id="PKK78193.1"/>
    </source>
</evidence>
<dbReference type="VEuPathDB" id="FungiDB:RhiirA1_418538"/>
<dbReference type="OrthoDB" id="2339082at2759"/>
<name>A0A2N1NWD5_9GLOM</name>
<accession>A0A2N1NWD5</accession>
<sequence length="170" mass="19970">MNPTHDQDSNVILVKGCTDINHLTQLTSPSLNYTNDKMAFFYNPPNDFQIYHITCELFYEDADPSSDHTFYCKLDDKTSYRISCRLISHSLIVQFLNKKMYGIELRQGEEQHQDFLTFSNVQRDNLEFHMKEFIFNHVTHKKVDKNSDVNNNVLSTRSDTENKIIVQPKL</sequence>
<proteinExistence type="predicted"/>
<dbReference type="EMBL" id="LLXL01000092">
    <property type="protein sequence ID" value="PKK78193.1"/>
    <property type="molecule type" value="Genomic_DNA"/>
</dbReference>
<dbReference type="AlphaFoldDB" id="A0A2N1NWD5"/>
<protein>
    <submittedName>
        <fullName evidence="1">Uncharacterized protein</fullName>
    </submittedName>
</protein>
<gene>
    <name evidence="1" type="ORF">RhiirC2_730385</name>
</gene>
<reference evidence="1 2" key="2">
    <citation type="submission" date="2017-10" db="EMBL/GenBank/DDBJ databases">
        <title>Extensive intraspecific genome diversity in a model arbuscular mycorrhizal fungus.</title>
        <authorList>
            <person name="Chen E.C.H."/>
            <person name="Morin E."/>
            <person name="Baudet D."/>
            <person name="Noel J."/>
            <person name="Ndikumana S."/>
            <person name="Charron P."/>
            <person name="St-Onge C."/>
            <person name="Giorgi J."/>
            <person name="Grigoriev I.V."/>
            <person name="Roux C."/>
            <person name="Martin F.M."/>
            <person name="Corradi N."/>
        </authorList>
    </citation>
    <scope>NUCLEOTIDE SEQUENCE [LARGE SCALE GENOMIC DNA]</scope>
    <source>
        <strain evidence="1 2">C2</strain>
    </source>
</reference>
<dbReference type="VEuPathDB" id="FungiDB:RhiirFUN_014727"/>
<dbReference type="Proteomes" id="UP000233469">
    <property type="component" value="Unassembled WGS sequence"/>
</dbReference>
<dbReference type="VEuPathDB" id="FungiDB:FUN_012379"/>
<evidence type="ECO:0000313" key="2">
    <source>
        <dbReference type="Proteomes" id="UP000233469"/>
    </source>
</evidence>
<reference evidence="1 2" key="1">
    <citation type="submission" date="2016-04" db="EMBL/GenBank/DDBJ databases">
        <title>Genome analyses suggest a sexual origin of heterokaryosis in a supposedly ancient asexual fungus.</title>
        <authorList>
            <person name="Ropars J."/>
            <person name="Sedzielewska K."/>
            <person name="Noel J."/>
            <person name="Charron P."/>
            <person name="Farinelli L."/>
            <person name="Marton T."/>
            <person name="Kruger M."/>
            <person name="Pelin A."/>
            <person name="Brachmann A."/>
            <person name="Corradi N."/>
        </authorList>
    </citation>
    <scope>NUCLEOTIDE SEQUENCE [LARGE SCALE GENOMIC DNA]</scope>
    <source>
        <strain evidence="1 2">C2</strain>
    </source>
</reference>